<dbReference type="Pfam" id="PF12915">
    <property type="entry name" value="DUF3833"/>
    <property type="match status" value="1"/>
</dbReference>
<evidence type="ECO:0000313" key="2">
    <source>
        <dbReference type="Proteomes" id="UP000218151"/>
    </source>
</evidence>
<accession>A0A2A2SC35</accession>
<dbReference type="InterPro" id="IPR024409">
    <property type="entry name" value="DUF3833"/>
</dbReference>
<proteinExistence type="predicted"/>
<dbReference type="EMBL" id="NSLI01000004">
    <property type="protein sequence ID" value="PAX06864.1"/>
    <property type="molecule type" value="Genomic_DNA"/>
</dbReference>
<evidence type="ECO:0008006" key="3">
    <source>
        <dbReference type="Google" id="ProtNLM"/>
    </source>
</evidence>
<keyword evidence="2" id="KW-1185">Reference proteome</keyword>
<evidence type="ECO:0000313" key="1">
    <source>
        <dbReference type="EMBL" id="PAX06864.1"/>
    </source>
</evidence>
<protein>
    <recommendedName>
        <fullName evidence="3">DUF3833 domain-containing protein</fullName>
    </recommendedName>
</protein>
<dbReference type="AlphaFoldDB" id="A0A2A2SC35"/>
<dbReference type="Proteomes" id="UP000218151">
    <property type="component" value="Unassembled WGS sequence"/>
</dbReference>
<name>A0A2A2SC35_9SPHN</name>
<reference evidence="2" key="1">
    <citation type="submission" date="2017-09" db="EMBL/GenBank/DDBJ databases">
        <authorList>
            <person name="Feng G."/>
            <person name="Zhu H."/>
        </authorList>
    </citation>
    <scope>NUCLEOTIDE SEQUENCE [LARGE SCALE GENOMIC DNA]</scope>
    <source>
        <strain evidence="2">1PNM-20</strain>
    </source>
</reference>
<gene>
    <name evidence="1" type="ORF">CKY28_12355</name>
</gene>
<organism evidence="1 2">
    <name type="scientific">Sphingomonas lenta</name>
    <dbReference type="NCBI Taxonomy" id="1141887"/>
    <lineage>
        <taxon>Bacteria</taxon>
        <taxon>Pseudomonadati</taxon>
        <taxon>Pseudomonadota</taxon>
        <taxon>Alphaproteobacteria</taxon>
        <taxon>Sphingomonadales</taxon>
        <taxon>Sphingomonadaceae</taxon>
        <taxon>Sphingomonas</taxon>
    </lineage>
</organism>
<comment type="caution">
    <text evidence="1">The sequence shown here is derived from an EMBL/GenBank/DDBJ whole genome shotgun (WGS) entry which is preliminary data.</text>
</comment>
<sequence length="129" mass="14369">MNQPRSLTVEGTGRLRRDGTLVLRQRVEEEGRRPRTRRWEIRRTGPTTYAGTLTDATGPVRAEASGNRLRIRYPSGAGQVEQWLTLSPDGRTAQNRLTVKRFGVVVARVDETIRKYGSRPSAAPAGNTP</sequence>